<dbReference type="Proteomes" id="UP000018168">
    <property type="component" value="Unassembled WGS sequence"/>
</dbReference>
<evidence type="ECO:0008006" key="3">
    <source>
        <dbReference type="Google" id="ProtNLM"/>
    </source>
</evidence>
<dbReference type="AlphaFoldDB" id="R6NBA3"/>
<comment type="caution">
    <text evidence="1">The sequence shown here is derived from an EMBL/GenBank/DDBJ whole genome shotgun (WGS) entry which is preliminary data.</text>
</comment>
<accession>R6NBA3</accession>
<protein>
    <recommendedName>
        <fullName evidence="3">Ribbon-helix-helix protein CopG domain-containing protein</fullName>
    </recommendedName>
</protein>
<organism evidence="1 2">
    <name type="scientific">[Clostridium] leptum CAG:27</name>
    <dbReference type="NCBI Taxonomy" id="1263068"/>
    <lineage>
        <taxon>Bacteria</taxon>
        <taxon>Bacillati</taxon>
        <taxon>Bacillota</taxon>
        <taxon>Clostridia</taxon>
        <taxon>Eubacteriales</taxon>
        <taxon>Oscillospiraceae</taxon>
        <taxon>Oscillospiraceae incertae sedis</taxon>
    </lineage>
</organism>
<gene>
    <name evidence="1" type="ORF">BN578_01003</name>
</gene>
<reference evidence="1" key="1">
    <citation type="submission" date="2012-11" db="EMBL/GenBank/DDBJ databases">
        <title>Dependencies among metagenomic species, viruses, plasmids and units of genetic variation.</title>
        <authorList>
            <person name="Nielsen H.B."/>
            <person name="Almeida M."/>
            <person name="Juncker A.S."/>
            <person name="Rasmussen S."/>
            <person name="Li J."/>
            <person name="Sunagawa S."/>
            <person name="Plichta D."/>
            <person name="Gautier L."/>
            <person name="Le Chatelier E."/>
            <person name="Peletier E."/>
            <person name="Bonde I."/>
            <person name="Nielsen T."/>
            <person name="Manichanh C."/>
            <person name="Arumugam M."/>
            <person name="Batto J."/>
            <person name="Santos M.B.Q.D."/>
            <person name="Blom N."/>
            <person name="Borruel N."/>
            <person name="Burgdorf K.S."/>
            <person name="Boumezbeur F."/>
            <person name="Casellas F."/>
            <person name="Dore J."/>
            <person name="Guarner F."/>
            <person name="Hansen T."/>
            <person name="Hildebrand F."/>
            <person name="Kaas R.S."/>
            <person name="Kennedy S."/>
            <person name="Kristiansen K."/>
            <person name="Kultima J.R."/>
            <person name="Leonard P."/>
            <person name="Levenez F."/>
            <person name="Lund O."/>
            <person name="Moumen B."/>
            <person name="Le Paslier D."/>
            <person name="Pons N."/>
            <person name="Pedersen O."/>
            <person name="Prifti E."/>
            <person name="Qin J."/>
            <person name="Raes J."/>
            <person name="Tap J."/>
            <person name="Tims S."/>
            <person name="Ussery D.W."/>
            <person name="Yamada T."/>
            <person name="MetaHit consortium"/>
            <person name="Renault P."/>
            <person name="Sicheritz-Ponten T."/>
            <person name="Bork P."/>
            <person name="Wang J."/>
            <person name="Brunak S."/>
            <person name="Ehrlich S.D."/>
        </authorList>
    </citation>
    <scope>NUCLEOTIDE SEQUENCE [LARGE SCALE GENOMIC DNA]</scope>
</reference>
<dbReference type="Pfam" id="PF21983">
    <property type="entry name" value="NikA-like"/>
    <property type="match status" value="1"/>
</dbReference>
<name>R6NBA3_9FIRM</name>
<evidence type="ECO:0000313" key="1">
    <source>
        <dbReference type="EMBL" id="CDC05544.1"/>
    </source>
</evidence>
<proteinExistence type="predicted"/>
<dbReference type="InterPro" id="IPR053842">
    <property type="entry name" value="NikA-like"/>
</dbReference>
<dbReference type="EMBL" id="CBEP010000121">
    <property type="protein sequence ID" value="CDC05544.1"/>
    <property type="molecule type" value="Genomic_DNA"/>
</dbReference>
<sequence>MTGQTVYSEKYVTAVITVTILRKDLMFMRSKTLGINVRVTPAEKEKLSENAYYCGLSLSEYLRRLGLGKDIKAATDEKIYKTFRLIRQLKKDFDSLERSEILYRLSTIEDYLK</sequence>
<evidence type="ECO:0000313" key="2">
    <source>
        <dbReference type="Proteomes" id="UP000018168"/>
    </source>
</evidence>